<keyword evidence="2" id="KW-1185">Reference proteome</keyword>
<protein>
    <submittedName>
        <fullName evidence="1">Uncharacterized protein</fullName>
    </submittedName>
</protein>
<sequence length="88" mass="10468">MGKTNSAIIIFEGSQVPYFVYYRGAEYRCFFAQKETRNLRRLRGCRTPERCMPTVGEQNLQDLRRIQPGQCTWMHTSMCNMWQGPRNR</sequence>
<comment type="caution">
    <text evidence="1">The sequence shown here is derived from an EMBL/GenBank/DDBJ whole genome shotgun (WGS) entry which is preliminary data.</text>
</comment>
<dbReference type="VEuPathDB" id="VectorBase:HLOH_059458"/>
<accession>A0A9J6HAS9</accession>
<dbReference type="AlphaFoldDB" id="A0A9J6HAS9"/>
<name>A0A9J6HAS9_HAELO</name>
<evidence type="ECO:0000313" key="2">
    <source>
        <dbReference type="Proteomes" id="UP000821853"/>
    </source>
</evidence>
<evidence type="ECO:0000313" key="1">
    <source>
        <dbReference type="EMBL" id="KAH9384835.1"/>
    </source>
</evidence>
<dbReference type="EMBL" id="JABSTR010003260">
    <property type="protein sequence ID" value="KAH9384835.1"/>
    <property type="molecule type" value="Genomic_DNA"/>
</dbReference>
<organism evidence="1 2">
    <name type="scientific">Haemaphysalis longicornis</name>
    <name type="common">Bush tick</name>
    <dbReference type="NCBI Taxonomy" id="44386"/>
    <lineage>
        <taxon>Eukaryota</taxon>
        <taxon>Metazoa</taxon>
        <taxon>Ecdysozoa</taxon>
        <taxon>Arthropoda</taxon>
        <taxon>Chelicerata</taxon>
        <taxon>Arachnida</taxon>
        <taxon>Acari</taxon>
        <taxon>Parasitiformes</taxon>
        <taxon>Ixodida</taxon>
        <taxon>Ixodoidea</taxon>
        <taxon>Ixodidae</taxon>
        <taxon>Haemaphysalinae</taxon>
        <taxon>Haemaphysalis</taxon>
    </lineage>
</organism>
<dbReference type="Proteomes" id="UP000821853">
    <property type="component" value="Unassembled WGS sequence"/>
</dbReference>
<proteinExistence type="predicted"/>
<reference evidence="1 2" key="1">
    <citation type="journal article" date="2020" name="Cell">
        <title>Large-Scale Comparative Analyses of Tick Genomes Elucidate Their Genetic Diversity and Vector Capacities.</title>
        <authorList>
            <consortium name="Tick Genome and Microbiome Consortium (TIGMIC)"/>
            <person name="Jia N."/>
            <person name="Wang J."/>
            <person name="Shi W."/>
            <person name="Du L."/>
            <person name="Sun Y."/>
            <person name="Zhan W."/>
            <person name="Jiang J.F."/>
            <person name="Wang Q."/>
            <person name="Zhang B."/>
            <person name="Ji P."/>
            <person name="Bell-Sakyi L."/>
            <person name="Cui X.M."/>
            <person name="Yuan T.T."/>
            <person name="Jiang B.G."/>
            <person name="Yang W.F."/>
            <person name="Lam T.T."/>
            <person name="Chang Q.C."/>
            <person name="Ding S.J."/>
            <person name="Wang X.J."/>
            <person name="Zhu J.G."/>
            <person name="Ruan X.D."/>
            <person name="Zhao L."/>
            <person name="Wei J.T."/>
            <person name="Ye R.Z."/>
            <person name="Que T.C."/>
            <person name="Du C.H."/>
            <person name="Zhou Y.H."/>
            <person name="Cheng J.X."/>
            <person name="Dai P.F."/>
            <person name="Guo W.B."/>
            <person name="Han X.H."/>
            <person name="Huang E.J."/>
            <person name="Li L.F."/>
            <person name="Wei W."/>
            <person name="Gao Y.C."/>
            <person name="Liu J.Z."/>
            <person name="Shao H.Z."/>
            <person name="Wang X."/>
            <person name="Wang C.C."/>
            <person name="Yang T.C."/>
            <person name="Huo Q.B."/>
            <person name="Li W."/>
            <person name="Chen H.Y."/>
            <person name="Chen S.E."/>
            <person name="Zhou L.G."/>
            <person name="Ni X.B."/>
            <person name="Tian J.H."/>
            <person name="Sheng Y."/>
            <person name="Liu T."/>
            <person name="Pan Y.S."/>
            <person name="Xia L.Y."/>
            <person name="Li J."/>
            <person name="Zhao F."/>
            <person name="Cao W.C."/>
        </authorList>
    </citation>
    <scope>NUCLEOTIDE SEQUENCE [LARGE SCALE GENOMIC DNA]</scope>
    <source>
        <strain evidence="1">HaeL-2018</strain>
    </source>
</reference>
<gene>
    <name evidence="1" type="ORF">HPB48_026856</name>
</gene>